<dbReference type="PROSITE" id="PS51125">
    <property type="entry name" value="NHL"/>
    <property type="match status" value="1"/>
</dbReference>
<proteinExistence type="predicted"/>
<dbReference type="Pfam" id="PF01436">
    <property type="entry name" value="NHL"/>
    <property type="match status" value="1"/>
</dbReference>
<dbReference type="EMBL" id="AMQM01000554">
    <property type="status" value="NOT_ANNOTATED_CDS"/>
    <property type="molecule type" value="Genomic_DNA"/>
</dbReference>
<dbReference type="PANTHER" id="PTHR24104:SF25">
    <property type="entry name" value="PROTEIN LIN-41"/>
    <property type="match status" value="1"/>
</dbReference>
<sequence length="205" mass="22854">MQIGQPLLLEFNLTGQRCGIKTTLNKMEATYGVTVLKEPMQYVVSAVETSSLYVLDEHGKLLKKITGKALLGHPFNLCSNQLNDIIVSDKLNHCIKILNRNGKLKTSIGHMGTCKDCLFEPAGLCSDQHNNIIVADSGNRCVKLFSKCGKFIRTLADFECYMEKPVNVTLSKDYKHIIILLTGNKPRIVIDDYRPPPNSIVQCIT</sequence>
<dbReference type="Gene3D" id="2.120.10.30">
    <property type="entry name" value="TolB, C-terminal domain"/>
    <property type="match status" value="1"/>
</dbReference>
<accession>T1EQ04</accession>
<dbReference type="InParanoid" id="T1EQ04"/>
<dbReference type="STRING" id="6412.T1EQ04"/>
<reference evidence="3 5" key="2">
    <citation type="journal article" date="2013" name="Nature">
        <title>Insights into bilaterian evolution from three spiralian genomes.</title>
        <authorList>
            <person name="Simakov O."/>
            <person name="Marletaz F."/>
            <person name="Cho S.J."/>
            <person name="Edsinger-Gonzales E."/>
            <person name="Havlak P."/>
            <person name="Hellsten U."/>
            <person name="Kuo D.H."/>
            <person name="Larsson T."/>
            <person name="Lv J."/>
            <person name="Arendt D."/>
            <person name="Savage R."/>
            <person name="Osoegawa K."/>
            <person name="de Jong P."/>
            <person name="Grimwood J."/>
            <person name="Chapman J.A."/>
            <person name="Shapiro H."/>
            <person name="Aerts A."/>
            <person name="Otillar R.P."/>
            <person name="Terry A.Y."/>
            <person name="Boore J.L."/>
            <person name="Grigoriev I.V."/>
            <person name="Lindberg D.R."/>
            <person name="Seaver E.C."/>
            <person name="Weisblat D.A."/>
            <person name="Putnam N.H."/>
            <person name="Rokhsar D.S."/>
        </authorList>
    </citation>
    <scope>NUCLEOTIDE SEQUENCE</scope>
</reference>
<reference evidence="4" key="3">
    <citation type="submission" date="2015-06" db="UniProtKB">
        <authorList>
            <consortium name="EnsemblMetazoa"/>
        </authorList>
    </citation>
    <scope>IDENTIFICATION</scope>
</reference>
<dbReference type="EMBL" id="KB096324">
    <property type="protein sequence ID" value="ESO06100.1"/>
    <property type="molecule type" value="Genomic_DNA"/>
</dbReference>
<evidence type="ECO:0000313" key="3">
    <source>
        <dbReference type="EMBL" id="ESO06100.1"/>
    </source>
</evidence>
<evidence type="ECO:0000256" key="2">
    <source>
        <dbReference type="PROSITE-ProRule" id="PRU00504"/>
    </source>
</evidence>
<dbReference type="InterPro" id="IPR050952">
    <property type="entry name" value="TRIM-NHL_E3_ligases"/>
</dbReference>
<dbReference type="InterPro" id="IPR001258">
    <property type="entry name" value="NHL_repeat"/>
</dbReference>
<feature type="repeat" description="NHL" evidence="2">
    <location>
        <begin position="121"/>
        <end position="148"/>
    </location>
</feature>
<dbReference type="OMA" id="LADFECY"/>
<dbReference type="RefSeq" id="XP_009015468.1">
    <property type="nucleotide sequence ID" value="XM_009017220.1"/>
</dbReference>
<evidence type="ECO:0000256" key="1">
    <source>
        <dbReference type="ARBA" id="ARBA00022737"/>
    </source>
</evidence>
<dbReference type="AlphaFoldDB" id="T1EQ04"/>
<dbReference type="EnsemblMetazoa" id="HelroT160236">
    <property type="protein sequence ID" value="HelroP160236"/>
    <property type="gene ID" value="HelroG160236"/>
</dbReference>
<dbReference type="HOGENOM" id="CLU_1338854_0_0_1"/>
<evidence type="ECO:0000313" key="4">
    <source>
        <dbReference type="EnsemblMetazoa" id="HelroP160236"/>
    </source>
</evidence>
<dbReference type="KEGG" id="hro:HELRODRAFT_160236"/>
<reference evidence="5" key="1">
    <citation type="submission" date="2012-12" db="EMBL/GenBank/DDBJ databases">
        <authorList>
            <person name="Hellsten U."/>
            <person name="Grimwood J."/>
            <person name="Chapman J.A."/>
            <person name="Shapiro H."/>
            <person name="Aerts A."/>
            <person name="Otillar R.P."/>
            <person name="Terry A.Y."/>
            <person name="Boore J.L."/>
            <person name="Simakov O."/>
            <person name="Marletaz F."/>
            <person name="Cho S.-J."/>
            <person name="Edsinger-Gonzales E."/>
            <person name="Havlak P."/>
            <person name="Kuo D.-H."/>
            <person name="Larsson T."/>
            <person name="Lv J."/>
            <person name="Arendt D."/>
            <person name="Savage R."/>
            <person name="Osoegawa K."/>
            <person name="de Jong P."/>
            <person name="Lindberg D.R."/>
            <person name="Seaver E.C."/>
            <person name="Weisblat D.A."/>
            <person name="Putnam N.H."/>
            <person name="Grigoriev I.V."/>
            <person name="Rokhsar D.S."/>
        </authorList>
    </citation>
    <scope>NUCLEOTIDE SEQUENCE</scope>
</reference>
<organism evidence="4 5">
    <name type="scientific">Helobdella robusta</name>
    <name type="common">Californian leech</name>
    <dbReference type="NCBI Taxonomy" id="6412"/>
    <lineage>
        <taxon>Eukaryota</taxon>
        <taxon>Metazoa</taxon>
        <taxon>Spiralia</taxon>
        <taxon>Lophotrochozoa</taxon>
        <taxon>Annelida</taxon>
        <taxon>Clitellata</taxon>
        <taxon>Hirudinea</taxon>
        <taxon>Rhynchobdellida</taxon>
        <taxon>Glossiphoniidae</taxon>
        <taxon>Helobdella</taxon>
    </lineage>
</organism>
<dbReference type="GO" id="GO:0008270">
    <property type="term" value="F:zinc ion binding"/>
    <property type="evidence" value="ECO:0007669"/>
    <property type="project" value="UniProtKB-KW"/>
</dbReference>
<dbReference type="OrthoDB" id="9987040at2759"/>
<dbReference type="PANTHER" id="PTHR24104">
    <property type="entry name" value="E3 UBIQUITIN-PROTEIN LIGASE NHLRC1-RELATED"/>
    <property type="match status" value="1"/>
</dbReference>
<dbReference type="InterPro" id="IPR011042">
    <property type="entry name" value="6-blade_b-propeller_TolB-like"/>
</dbReference>
<dbReference type="GeneID" id="20198654"/>
<dbReference type="CTD" id="20198654"/>
<keyword evidence="5" id="KW-1185">Reference proteome</keyword>
<gene>
    <name evidence="4" type="primary">20198654</name>
    <name evidence="3" type="ORF">HELRODRAFT_160236</name>
</gene>
<dbReference type="eggNOG" id="KOG2177">
    <property type="taxonomic scope" value="Eukaryota"/>
</dbReference>
<dbReference type="Proteomes" id="UP000015101">
    <property type="component" value="Unassembled WGS sequence"/>
</dbReference>
<dbReference type="SUPFAM" id="SSF101898">
    <property type="entry name" value="NHL repeat"/>
    <property type="match status" value="1"/>
</dbReference>
<evidence type="ECO:0000313" key="5">
    <source>
        <dbReference type="Proteomes" id="UP000015101"/>
    </source>
</evidence>
<protein>
    <submittedName>
        <fullName evidence="3 4">Uncharacterized protein</fullName>
    </submittedName>
</protein>
<name>T1EQ04_HELRO</name>
<keyword evidence="1" id="KW-0677">Repeat</keyword>